<keyword evidence="2" id="KW-1185">Reference proteome</keyword>
<proteinExistence type="predicted"/>
<dbReference type="EMBL" id="LJIJ01001764">
    <property type="protein sequence ID" value="ODM90873.1"/>
    <property type="molecule type" value="Genomic_DNA"/>
</dbReference>
<sequence>MMKDYLIGELNDEDKAHTKDQGPKKWGEIVVLKIKALGRPGWFNGSALTASLIFRFFFIKN</sequence>
<evidence type="ECO:0000313" key="2">
    <source>
        <dbReference type="Proteomes" id="UP000094527"/>
    </source>
</evidence>
<organism evidence="1 2">
    <name type="scientific">Orchesella cincta</name>
    <name type="common">Springtail</name>
    <name type="synonym">Podura cincta</name>
    <dbReference type="NCBI Taxonomy" id="48709"/>
    <lineage>
        <taxon>Eukaryota</taxon>
        <taxon>Metazoa</taxon>
        <taxon>Ecdysozoa</taxon>
        <taxon>Arthropoda</taxon>
        <taxon>Hexapoda</taxon>
        <taxon>Collembola</taxon>
        <taxon>Entomobryomorpha</taxon>
        <taxon>Entomobryoidea</taxon>
        <taxon>Orchesellidae</taxon>
        <taxon>Orchesellinae</taxon>
        <taxon>Orchesella</taxon>
    </lineage>
</organism>
<gene>
    <name evidence="1" type="ORF">Ocin01_15815</name>
</gene>
<dbReference type="AlphaFoldDB" id="A0A1D2MD38"/>
<dbReference type="OrthoDB" id="260519at2759"/>
<protein>
    <submittedName>
        <fullName evidence="1">Uncharacterized protein</fullName>
    </submittedName>
</protein>
<comment type="caution">
    <text evidence="1">The sequence shown here is derived from an EMBL/GenBank/DDBJ whole genome shotgun (WGS) entry which is preliminary data.</text>
</comment>
<name>A0A1D2MD38_ORCCI</name>
<evidence type="ECO:0000313" key="1">
    <source>
        <dbReference type="EMBL" id="ODM90873.1"/>
    </source>
</evidence>
<reference evidence="1 2" key="1">
    <citation type="journal article" date="2016" name="Genome Biol. Evol.">
        <title>Gene Family Evolution Reflects Adaptation to Soil Environmental Stressors in the Genome of the Collembolan Orchesella cincta.</title>
        <authorList>
            <person name="Faddeeva-Vakhrusheva A."/>
            <person name="Derks M.F."/>
            <person name="Anvar S.Y."/>
            <person name="Agamennone V."/>
            <person name="Suring W."/>
            <person name="Smit S."/>
            <person name="van Straalen N.M."/>
            <person name="Roelofs D."/>
        </authorList>
    </citation>
    <scope>NUCLEOTIDE SEQUENCE [LARGE SCALE GENOMIC DNA]</scope>
    <source>
        <tissue evidence="1">Mixed pool</tissue>
    </source>
</reference>
<accession>A0A1D2MD38</accession>
<dbReference type="Proteomes" id="UP000094527">
    <property type="component" value="Unassembled WGS sequence"/>
</dbReference>